<dbReference type="Gene3D" id="3.40.50.300">
    <property type="entry name" value="P-loop containing nucleotide triphosphate hydrolases"/>
    <property type="match status" value="2"/>
</dbReference>
<name>A0A1W1WRC3_9BACT</name>
<evidence type="ECO:0000313" key="1">
    <source>
        <dbReference type="EMBL" id="SMC08796.1"/>
    </source>
</evidence>
<keyword evidence="2" id="KW-1185">Reference proteome</keyword>
<evidence type="ECO:0000313" key="2">
    <source>
        <dbReference type="Proteomes" id="UP000192602"/>
    </source>
</evidence>
<dbReference type="STRING" id="1069081.SAMN05660197_0564"/>
<sequence length="672" mass="81323">MKIATIQVQNFKAFYSKDGYGYEYIFDFLGEDGRAKNILIYGENGSGKSSLYWVLHHVLTLSHENILQKYKNVFAKKDEQPMKIEMTFDNHQKFIYNENIGIDIDNNLKEEFQRLTKIKTFLTYESIFLINELFTKKTSIERFIHILKILYGESLGEKIDRYNSLRKKFKQELQKKLCDFKELFKSFDEEHYIQNFWDNVLDDYEDIPKWDKEENKPLTPFYETIYYIPDSLLSELNNIQSKLEILQNEFVLQSNELDTFLNTIDDIKEVFEEKSESYYHRLMEEEKIFVTDFEPIETIEQIETINSYFQDIFEIVDKYQTAQNLSKEINDDLNRKVEIQIHFINELLEKYFKSNIKIDFHPVDYLQFNINNLDKFEPLRYKMSIADEDLPHRYTKFLNEAKISSINLAFYIAIIKTYAELRELKLLILDDLLISLDMSNRDIVLEILRDYFSNFQIIFLTHDKAFFEIAKQKFNYMQKNTWKYFEMYVDRDCDNNIEIPYIKEYGEKYTYIDRAKEHFNDKDYPACANYLRKEVERQFDIFLDIDKLDEKIKLAKLKENEHIIFDIQKDLKKLLKVLQQFRHCEKIPTNIQAQKCKEFSEQVIKTISSLHNYIEEKMHFEEFEDVKLILKSILHPQSHDDYFKPLYKRELEKSIEIIEEFKKILLNHKKQL</sequence>
<dbReference type="OrthoDB" id="7877292at2"/>
<dbReference type="AlphaFoldDB" id="A0A1W1WRC3"/>
<organism evidence="1 2">
    <name type="scientific">Nitratiruptor tergarcus DSM 16512</name>
    <dbReference type="NCBI Taxonomy" id="1069081"/>
    <lineage>
        <taxon>Bacteria</taxon>
        <taxon>Pseudomonadati</taxon>
        <taxon>Campylobacterota</taxon>
        <taxon>Epsilonproteobacteria</taxon>
        <taxon>Nautiliales</taxon>
        <taxon>Nitratiruptoraceae</taxon>
        <taxon>Nitratiruptor</taxon>
    </lineage>
</organism>
<proteinExistence type="predicted"/>
<dbReference type="GO" id="GO:0000731">
    <property type="term" value="P:DNA synthesis involved in DNA repair"/>
    <property type="evidence" value="ECO:0007669"/>
    <property type="project" value="TreeGrafter"/>
</dbReference>
<gene>
    <name evidence="1" type="ORF">SAMN05660197_0564</name>
</gene>
<dbReference type="RefSeq" id="WP_084275059.1">
    <property type="nucleotide sequence ID" value="NZ_AP026671.1"/>
</dbReference>
<evidence type="ECO:0008006" key="3">
    <source>
        <dbReference type="Google" id="ProtNLM"/>
    </source>
</evidence>
<accession>A0A1W1WRC3</accession>
<reference evidence="2" key="1">
    <citation type="submission" date="2017-04" db="EMBL/GenBank/DDBJ databases">
        <authorList>
            <person name="Varghese N."/>
            <person name="Submissions S."/>
        </authorList>
    </citation>
    <scope>NUCLEOTIDE SEQUENCE [LARGE SCALE GENOMIC DNA]</scope>
    <source>
        <strain evidence="2">DSM 16512</strain>
    </source>
</reference>
<dbReference type="GO" id="GO:0006302">
    <property type="term" value="P:double-strand break repair"/>
    <property type="evidence" value="ECO:0007669"/>
    <property type="project" value="TreeGrafter"/>
</dbReference>
<protein>
    <recommendedName>
        <fullName evidence="3">RecF/RecN/SMC N terminal domain-containing protein</fullName>
    </recommendedName>
</protein>
<dbReference type="SUPFAM" id="SSF52540">
    <property type="entry name" value="P-loop containing nucleoside triphosphate hydrolases"/>
    <property type="match status" value="1"/>
</dbReference>
<dbReference type="EMBL" id="FWWZ01000001">
    <property type="protein sequence ID" value="SMC08796.1"/>
    <property type="molecule type" value="Genomic_DNA"/>
</dbReference>
<dbReference type="PANTHER" id="PTHR32182">
    <property type="entry name" value="DNA REPLICATION AND REPAIR PROTEIN RECF"/>
    <property type="match status" value="1"/>
</dbReference>
<dbReference type="Proteomes" id="UP000192602">
    <property type="component" value="Unassembled WGS sequence"/>
</dbReference>
<dbReference type="InterPro" id="IPR027417">
    <property type="entry name" value="P-loop_NTPase"/>
</dbReference>
<dbReference type="PANTHER" id="PTHR32182:SF22">
    <property type="entry name" value="ATP-DEPENDENT ENDONUCLEASE, OLD FAMILY-RELATED"/>
    <property type="match status" value="1"/>
</dbReference>